<protein>
    <submittedName>
        <fullName evidence="1">Uncharacterized protein</fullName>
    </submittedName>
</protein>
<dbReference type="AlphaFoldDB" id="A0A7D9K9D6"/>
<name>A0A7D9K9D6_PARCT</name>
<organism evidence="1 2">
    <name type="scientific">Paramuricea clavata</name>
    <name type="common">Red gorgonian</name>
    <name type="synonym">Violescent sea-whip</name>
    <dbReference type="NCBI Taxonomy" id="317549"/>
    <lineage>
        <taxon>Eukaryota</taxon>
        <taxon>Metazoa</taxon>
        <taxon>Cnidaria</taxon>
        <taxon>Anthozoa</taxon>
        <taxon>Octocorallia</taxon>
        <taxon>Malacalcyonacea</taxon>
        <taxon>Plexauridae</taxon>
        <taxon>Paramuricea</taxon>
    </lineage>
</organism>
<accession>A0A7D9K9D6</accession>
<dbReference type="EMBL" id="CACRXK020029830">
    <property type="protein sequence ID" value="CAB4042285.1"/>
    <property type="molecule type" value="Genomic_DNA"/>
</dbReference>
<gene>
    <name evidence="1" type="ORF">PACLA_8A020747</name>
</gene>
<dbReference type="Proteomes" id="UP001152795">
    <property type="component" value="Unassembled WGS sequence"/>
</dbReference>
<evidence type="ECO:0000313" key="1">
    <source>
        <dbReference type="EMBL" id="CAB4042285.1"/>
    </source>
</evidence>
<feature type="non-terminal residue" evidence="1">
    <location>
        <position position="1"/>
    </location>
</feature>
<dbReference type="OrthoDB" id="10029583at2759"/>
<reference evidence="1" key="1">
    <citation type="submission" date="2020-04" db="EMBL/GenBank/DDBJ databases">
        <authorList>
            <person name="Alioto T."/>
            <person name="Alioto T."/>
            <person name="Gomez Garrido J."/>
        </authorList>
    </citation>
    <scope>NUCLEOTIDE SEQUENCE</scope>
    <source>
        <strain evidence="1">A484AB</strain>
    </source>
</reference>
<proteinExistence type="predicted"/>
<keyword evidence="2" id="KW-1185">Reference proteome</keyword>
<sequence>GYVADIVEVLGKYELYHYLEDYIKTGVFPNKRLWRNYVVKAIDEHETECWKDKMQCKPNLKHLRENHQKLQPIVHWEVAMCYPKDREILTNLVNVQVGNVPSIVMKAVEEHETHYICRLCDKQLYDVPYHFIMDCQRTSQERDKLWDNLTDQLSIQEICYLHNLCEEDVYSSLLSGNHPMFRNDKEELYLFLIISARGIMDIFLKINNLLD</sequence>
<evidence type="ECO:0000313" key="2">
    <source>
        <dbReference type="Proteomes" id="UP001152795"/>
    </source>
</evidence>
<comment type="caution">
    <text evidence="1">The sequence shown here is derived from an EMBL/GenBank/DDBJ whole genome shotgun (WGS) entry which is preliminary data.</text>
</comment>